<dbReference type="Gene3D" id="2.60.120.10">
    <property type="entry name" value="Jelly Rolls"/>
    <property type="match status" value="1"/>
</dbReference>
<dbReference type="Pfam" id="PF01381">
    <property type="entry name" value="HTH_3"/>
    <property type="match status" value="1"/>
</dbReference>
<dbReference type="PROSITE" id="PS50943">
    <property type="entry name" value="HTH_CROC1"/>
    <property type="match status" value="1"/>
</dbReference>
<keyword evidence="5" id="KW-1185">Reference proteome</keyword>
<dbReference type="RefSeq" id="WP_133818119.1">
    <property type="nucleotide sequence ID" value="NZ_SNZH01000004.1"/>
</dbReference>
<evidence type="ECO:0000259" key="3">
    <source>
        <dbReference type="PROSITE" id="PS50943"/>
    </source>
</evidence>
<dbReference type="InterPro" id="IPR013096">
    <property type="entry name" value="Cupin_2"/>
</dbReference>
<proteinExistence type="predicted"/>
<evidence type="ECO:0000313" key="5">
    <source>
        <dbReference type="Proteomes" id="UP000295293"/>
    </source>
</evidence>
<dbReference type="Proteomes" id="UP000295293">
    <property type="component" value="Unassembled WGS sequence"/>
</dbReference>
<protein>
    <submittedName>
        <fullName evidence="4">XRE family transcriptional regulator</fullName>
    </submittedName>
</protein>
<dbReference type="SUPFAM" id="SSF47413">
    <property type="entry name" value="lambda repressor-like DNA-binding domains"/>
    <property type="match status" value="1"/>
</dbReference>
<name>A0A4R6Z2E2_9GAMM</name>
<organism evidence="4 5">
    <name type="scientific">Tahibacter aquaticus</name>
    <dbReference type="NCBI Taxonomy" id="520092"/>
    <lineage>
        <taxon>Bacteria</taxon>
        <taxon>Pseudomonadati</taxon>
        <taxon>Pseudomonadota</taxon>
        <taxon>Gammaproteobacteria</taxon>
        <taxon>Lysobacterales</taxon>
        <taxon>Rhodanobacteraceae</taxon>
        <taxon>Tahibacter</taxon>
    </lineage>
</organism>
<evidence type="ECO:0000256" key="1">
    <source>
        <dbReference type="ARBA" id="ARBA00023125"/>
    </source>
</evidence>
<dbReference type="CDD" id="cd00093">
    <property type="entry name" value="HTH_XRE"/>
    <property type="match status" value="1"/>
</dbReference>
<accession>A0A4R6Z2E2</accession>
<dbReference type="CDD" id="cd02209">
    <property type="entry name" value="cupin_XRE_C"/>
    <property type="match status" value="1"/>
</dbReference>
<dbReference type="InterPro" id="IPR010982">
    <property type="entry name" value="Lambda_DNA-bd_dom_sf"/>
</dbReference>
<gene>
    <name evidence="4" type="ORF">DFR29_104179</name>
</gene>
<dbReference type="InterPro" id="IPR001387">
    <property type="entry name" value="Cro/C1-type_HTH"/>
</dbReference>
<dbReference type="Gene3D" id="1.10.260.40">
    <property type="entry name" value="lambda repressor-like DNA-binding domains"/>
    <property type="match status" value="1"/>
</dbReference>
<keyword evidence="1" id="KW-0238">DNA-binding</keyword>
<dbReference type="SUPFAM" id="SSF51182">
    <property type="entry name" value="RmlC-like cupins"/>
    <property type="match status" value="1"/>
</dbReference>
<sequence>MSTDRIGERLRRYRRAARKTLLDVASEAGLSAGFLSQAERNLSGVSLSSLANIAKALNVPLRLLLDQPEQRSADSHAGRRQRYSTVDQGQSYERLSSSFPGSQINAVKMCLPVGYASETVSHDGDEFVYVLSGRVRYRVGGEEYLLEAGDSLHFDGRQNHDLANVGDIAVEVVSVGTLALFDDAPPAS</sequence>
<dbReference type="OrthoDB" id="9805356at2"/>
<feature type="region of interest" description="Disordered" evidence="2">
    <location>
        <begin position="69"/>
        <end position="89"/>
    </location>
</feature>
<dbReference type="InterPro" id="IPR014710">
    <property type="entry name" value="RmlC-like_jellyroll"/>
</dbReference>
<dbReference type="GO" id="GO:0005829">
    <property type="term" value="C:cytosol"/>
    <property type="evidence" value="ECO:0007669"/>
    <property type="project" value="TreeGrafter"/>
</dbReference>
<dbReference type="PANTHER" id="PTHR46797:SF25">
    <property type="entry name" value="TRANSCRIPTIONAL REGULATOR"/>
    <property type="match status" value="1"/>
</dbReference>
<evidence type="ECO:0000256" key="2">
    <source>
        <dbReference type="SAM" id="MobiDB-lite"/>
    </source>
</evidence>
<dbReference type="PANTHER" id="PTHR46797">
    <property type="entry name" value="HTH-TYPE TRANSCRIPTIONAL REGULATOR"/>
    <property type="match status" value="1"/>
</dbReference>
<dbReference type="SMART" id="SM00530">
    <property type="entry name" value="HTH_XRE"/>
    <property type="match status" value="1"/>
</dbReference>
<dbReference type="InterPro" id="IPR011051">
    <property type="entry name" value="RmlC_Cupin_sf"/>
</dbReference>
<evidence type="ECO:0000313" key="4">
    <source>
        <dbReference type="EMBL" id="TDR45751.1"/>
    </source>
</evidence>
<dbReference type="InterPro" id="IPR050807">
    <property type="entry name" value="TransReg_Diox_bact_type"/>
</dbReference>
<dbReference type="EMBL" id="SNZH01000004">
    <property type="protein sequence ID" value="TDR45751.1"/>
    <property type="molecule type" value="Genomic_DNA"/>
</dbReference>
<reference evidence="4 5" key="1">
    <citation type="submission" date="2019-03" db="EMBL/GenBank/DDBJ databases">
        <title>Genomic Encyclopedia of Type Strains, Phase IV (KMG-IV): sequencing the most valuable type-strain genomes for metagenomic binning, comparative biology and taxonomic classification.</title>
        <authorList>
            <person name="Goeker M."/>
        </authorList>
    </citation>
    <scope>NUCLEOTIDE SEQUENCE [LARGE SCALE GENOMIC DNA]</scope>
    <source>
        <strain evidence="4 5">DSM 21667</strain>
    </source>
</reference>
<dbReference type="GO" id="GO:0003677">
    <property type="term" value="F:DNA binding"/>
    <property type="evidence" value="ECO:0007669"/>
    <property type="project" value="UniProtKB-KW"/>
</dbReference>
<dbReference type="Pfam" id="PF07883">
    <property type="entry name" value="Cupin_2"/>
    <property type="match status" value="1"/>
</dbReference>
<dbReference type="GO" id="GO:0003700">
    <property type="term" value="F:DNA-binding transcription factor activity"/>
    <property type="evidence" value="ECO:0007669"/>
    <property type="project" value="TreeGrafter"/>
</dbReference>
<comment type="caution">
    <text evidence="4">The sequence shown here is derived from an EMBL/GenBank/DDBJ whole genome shotgun (WGS) entry which is preliminary data.</text>
</comment>
<dbReference type="AlphaFoldDB" id="A0A4R6Z2E2"/>
<feature type="domain" description="HTH cro/C1-type" evidence="3">
    <location>
        <begin position="10"/>
        <end position="64"/>
    </location>
</feature>